<keyword evidence="4" id="KW-1185">Reference proteome</keyword>
<feature type="chain" id="PRO_5043899984" evidence="2">
    <location>
        <begin position="23"/>
        <end position="206"/>
    </location>
</feature>
<dbReference type="Proteomes" id="UP001222027">
    <property type="component" value="Unassembled WGS sequence"/>
</dbReference>
<name>A0AAV8PW77_ENSVE</name>
<feature type="signal peptide" evidence="2">
    <location>
        <begin position="1"/>
        <end position="22"/>
    </location>
</feature>
<dbReference type="AlphaFoldDB" id="A0AAV8PW77"/>
<keyword evidence="1" id="KW-0812">Transmembrane</keyword>
<comment type="caution">
    <text evidence="3">The sequence shown here is derived from an EMBL/GenBank/DDBJ whole genome shotgun (WGS) entry which is preliminary data.</text>
</comment>
<evidence type="ECO:0000313" key="3">
    <source>
        <dbReference type="EMBL" id="KAJ8461128.1"/>
    </source>
</evidence>
<evidence type="ECO:0000256" key="2">
    <source>
        <dbReference type="SAM" id="SignalP"/>
    </source>
</evidence>
<gene>
    <name evidence="3" type="ORF">OPV22_034054</name>
</gene>
<dbReference type="PANTHER" id="PTHR47715">
    <property type="entry name" value="TRYPTOPHAN/TYROSINE PERMEASE"/>
    <property type="match status" value="1"/>
</dbReference>
<feature type="transmembrane region" description="Helical" evidence="1">
    <location>
        <begin position="32"/>
        <end position="51"/>
    </location>
</feature>
<organism evidence="3 4">
    <name type="scientific">Ensete ventricosum</name>
    <name type="common">Abyssinian banana</name>
    <name type="synonym">Musa ensete</name>
    <dbReference type="NCBI Taxonomy" id="4639"/>
    <lineage>
        <taxon>Eukaryota</taxon>
        <taxon>Viridiplantae</taxon>
        <taxon>Streptophyta</taxon>
        <taxon>Embryophyta</taxon>
        <taxon>Tracheophyta</taxon>
        <taxon>Spermatophyta</taxon>
        <taxon>Magnoliopsida</taxon>
        <taxon>Liliopsida</taxon>
        <taxon>Zingiberales</taxon>
        <taxon>Musaceae</taxon>
        <taxon>Ensete</taxon>
    </lineage>
</organism>
<protein>
    <submittedName>
        <fullName evidence="3">Uncharacterized protein</fullName>
    </submittedName>
</protein>
<reference evidence="3 4" key="1">
    <citation type="submission" date="2022-12" db="EMBL/GenBank/DDBJ databases">
        <title>Chromosome-scale assembly of the Ensete ventricosum genome.</title>
        <authorList>
            <person name="Dussert Y."/>
            <person name="Stocks J."/>
            <person name="Wendawek A."/>
            <person name="Woldeyes F."/>
            <person name="Nichols R.A."/>
            <person name="Borrell J.S."/>
        </authorList>
    </citation>
    <scope>NUCLEOTIDE SEQUENCE [LARGE SCALE GENOMIC DNA]</scope>
    <source>
        <strain evidence="4">cv. Maze</strain>
        <tissue evidence="3">Seeds</tissue>
    </source>
</reference>
<keyword evidence="1" id="KW-0472">Membrane</keyword>
<keyword evidence="1" id="KW-1133">Transmembrane helix</keyword>
<sequence>MQLFWGFLAPLMPHLMIQLSCCSPSIPSSAFPAVRGFAFVALVTSLIGYAVSFPKQLADLIVKLLGWKQRKKCHGSGSAGFIEEKKGILVEQAYYAESNSTNHGLDLSIQKETEIIIYGRCWWKFCSCNTICHSCHSGILALDCKPEHGGRSCQRTKRHWSSNLTAATYSERRCLTQHILLALLLEDKEALELAQIKHDKYVQRLH</sequence>
<proteinExistence type="predicted"/>
<evidence type="ECO:0000256" key="1">
    <source>
        <dbReference type="SAM" id="Phobius"/>
    </source>
</evidence>
<evidence type="ECO:0000313" key="4">
    <source>
        <dbReference type="Proteomes" id="UP001222027"/>
    </source>
</evidence>
<dbReference type="PANTHER" id="PTHR47715:SF1">
    <property type="entry name" value="TRYPTOPHAN_TYROSINE PERMEASE"/>
    <property type="match status" value="1"/>
</dbReference>
<dbReference type="EMBL" id="JAQQAF010000009">
    <property type="protein sequence ID" value="KAJ8461128.1"/>
    <property type="molecule type" value="Genomic_DNA"/>
</dbReference>
<keyword evidence="2" id="KW-0732">Signal</keyword>
<accession>A0AAV8PW77</accession>